<accession>A0ABR6N2Q9</accession>
<dbReference type="Proteomes" id="UP000560131">
    <property type="component" value="Unassembled WGS sequence"/>
</dbReference>
<sequence>MQQLRRAVAIFEYVFAAALLFAGILSALAHTVRSILG</sequence>
<name>A0ABR6N2Q9_9SPHN</name>
<gene>
    <name evidence="1" type="ORF">FHS97_000980</name>
</gene>
<evidence type="ECO:0000313" key="1">
    <source>
        <dbReference type="EMBL" id="MBB5725072.1"/>
    </source>
</evidence>
<comment type="caution">
    <text evidence="1">The sequence shown here is derived from an EMBL/GenBank/DDBJ whole genome shotgun (WGS) entry which is preliminary data.</text>
</comment>
<proteinExistence type="predicted"/>
<reference evidence="1 2" key="1">
    <citation type="submission" date="2020-08" db="EMBL/GenBank/DDBJ databases">
        <title>Genomic Encyclopedia of Type Strains, Phase IV (KMG-IV): sequencing the most valuable type-strain genomes for metagenomic binning, comparative biology and taxonomic classification.</title>
        <authorList>
            <person name="Goeker M."/>
        </authorList>
    </citation>
    <scope>NUCLEOTIDE SEQUENCE [LARGE SCALE GENOMIC DNA]</scope>
    <source>
        <strain evidence="1 2">DSM 101535</strain>
    </source>
</reference>
<keyword evidence="2" id="KW-1185">Reference proteome</keyword>
<evidence type="ECO:0000313" key="2">
    <source>
        <dbReference type="Proteomes" id="UP000560131"/>
    </source>
</evidence>
<dbReference type="EMBL" id="JACIJN010000002">
    <property type="protein sequence ID" value="MBB5725072.1"/>
    <property type="molecule type" value="Genomic_DNA"/>
</dbReference>
<protein>
    <submittedName>
        <fullName evidence="1">Uncharacterized protein</fullName>
    </submittedName>
</protein>
<organism evidence="1 2">
    <name type="scientific">Sphingomonas endophytica</name>
    <dbReference type="NCBI Taxonomy" id="869719"/>
    <lineage>
        <taxon>Bacteria</taxon>
        <taxon>Pseudomonadati</taxon>
        <taxon>Pseudomonadota</taxon>
        <taxon>Alphaproteobacteria</taxon>
        <taxon>Sphingomonadales</taxon>
        <taxon>Sphingomonadaceae</taxon>
        <taxon>Sphingomonas</taxon>
    </lineage>
</organism>